<sequence>MSAIGLSDMGKSERTAGVDKASTSTGLVETVCNERGLTYLQDMRGPHQLFTTVENYEQMNIHYLSHPKISKVTRHIAVLEVEKVLHDAEFHSKDQAKPNSSENWGLISEREDEKEERLTSATAALDVHGKTEAISALPGGLSGQASRADIR</sequence>
<evidence type="ECO:0000313" key="2">
    <source>
        <dbReference type="Proteomes" id="UP000308600"/>
    </source>
</evidence>
<keyword evidence="2" id="KW-1185">Reference proteome</keyword>
<gene>
    <name evidence="1" type="ORF">BDN72DRAFT_906722</name>
</gene>
<proteinExistence type="predicted"/>
<reference evidence="1 2" key="1">
    <citation type="journal article" date="2019" name="Nat. Ecol. Evol.">
        <title>Megaphylogeny resolves global patterns of mushroom evolution.</title>
        <authorList>
            <person name="Varga T."/>
            <person name="Krizsan K."/>
            <person name="Foldi C."/>
            <person name="Dima B."/>
            <person name="Sanchez-Garcia M."/>
            <person name="Sanchez-Ramirez S."/>
            <person name="Szollosi G.J."/>
            <person name="Szarkandi J.G."/>
            <person name="Papp V."/>
            <person name="Albert L."/>
            <person name="Andreopoulos W."/>
            <person name="Angelini C."/>
            <person name="Antonin V."/>
            <person name="Barry K.W."/>
            <person name="Bougher N.L."/>
            <person name="Buchanan P."/>
            <person name="Buyck B."/>
            <person name="Bense V."/>
            <person name="Catcheside P."/>
            <person name="Chovatia M."/>
            <person name="Cooper J."/>
            <person name="Damon W."/>
            <person name="Desjardin D."/>
            <person name="Finy P."/>
            <person name="Geml J."/>
            <person name="Haridas S."/>
            <person name="Hughes K."/>
            <person name="Justo A."/>
            <person name="Karasinski D."/>
            <person name="Kautmanova I."/>
            <person name="Kiss B."/>
            <person name="Kocsube S."/>
            <person name="Kotiranta H."/>
            <person name="LaButti K.M."/>
            <person name="Lechner B.E."/>
            <person name="Liimatainen K."/>
            <person name="Lipzen A."/>
            <person name="Lukacs Z."/>
            <person name="Mihaltcheva S."/>
            <person name="Morgado L.N."/>
            <person name="Niskanen T."/>
            <person name="Noordeloos M.E."/>
            <person name="Ohm R.A."/>
            <person name="Ortiz-Santana B."/>
            <person name="Ovrebo C."/>
            <person name="Racz N."/>
            <person name="Riley R."/>
            <person name="Savchenko A."/>
            <person name="Shiryaev A."/>
            <person name="Soop K."/>
            <person name="Spirin V."/>
            <person name="Szebenyi C."/>
            <person name="Tomsovsky M."/>
            <person name="Tulloss R.E."/>
            <person name="Uehling J."/>
            <person name="Grigoriev I.V."/>
            <person name="Vagvolgyi C."/>
            <person name="Papp T."/>
            <person name="Martin F.M."/>
            <person name="Miettinen O."/>
            <person name="Hibbett D.S."/>
            <person name="Nagy L.G."/>
        </authorList>
    </citation>
    <scope>NUCLEOTIDE SEQUENCE [LARGE SCALE GENOMIC DNA]</scope>
    <source>
        <strain evidence="1 2">NL-1719</strain>
    </source>
</reference>
<dbReference type="Proteomes" id="UP000308600">
    <property type="component" value="Unassembled WGS sequence"/>
</dbReference>
<dbReference type="EMBL" id="ML209358">
    <property type="protein sequence ID" value="TFK58450.1"/>
    <property type="molecule type" value="Genomic_DNA"/>
</dbReference>
<name>A0ACD2ZYF4_9AGAR</name>
<protein>
    <submittedName>
        <fullName evidence="1">Uncharacterized protein</fullName>
    </submittedName>
</protein>
<organism evidence="1 2">
    <name type="scientific">Pluteus cervinus</name>
    <dbReference type="NCBI Taxonomy" id="181527"/>
    <lineage>
        <taxon>Eukaryota</taxon>
        <taxon>Fungi</taxon>
        <taxon>Dikarya</taxon>
        <taxon>Basidiomycota</taxon>
        <taxon>Agaricomycotina</taxon>
        <taxon>Agaricomycetes</taxon>
        <taxon>Agaricomycetidae</taxon>
        <taxon>Agaricales</taxon>
        <taxon>Pluteineae</taxon>
        <taxon>Pluteaceae</taxon>
        <taxon>Pluteus</taxon>
    </lineage>
</organism>
<accession>A0ACD2ZYF4</accession>
<evidence type="ECO:0000313" key="1">
    <source>
        <dbReference type="EMBL" id="TFK58450.1"/>
    </source>
</evidence>